<sequence>MDTIIKADIFFFITAIAVVIITIALSIVGYYIVLVMRDAKHISGKLRHATDELEGDFETLRQEVSQEGHKAKYLLDFFLSKFKGKHKKEDK</sequence>
<dbReference type="AlphaFoldDB" id="A0A2H0BEQ2"/>
<proteinExistence type="predicted"/>
<accession>A0A2H0BEQ2</accession>
<keyword evidence="1" id="KW-0472">Membrane</keyword>
<evidence type="ECO:0000313" key="2">
    <source>
        <dbReference type="EMBL" id="PIP55520.1"/>
    </source>
</evidence>
<dbReference type="Proteomes" id="UP000229794">
    <property type="component" value="Unassembled WGS sequence"/>
</dbReference>
<comment type="caution">
    <text evidence="2">The sequence shown here is derived from an EMBL/GenBank/DDBJ whole genome shotgun (WGS) entry which is preliminary data.</text>
</comment>
<reference evidence="2 3" key="1">
    <citation type="submission" date="2017-09" db="EMBL/GenBank/DDBJ databases">
        <title>Depth-based differentiation of microbial function through sediment-hosted aquifers and enrichment of novel symbionts in the deep terrestrial subsurface.</title>
        <authorList>
            <person name="Probst A.J."/>
            <person name="Ladd B."/>
            <person name="Jarett J.K."/>
            <person name="Geller-Mcgrath D.E."/>
            <person name="Sieber C.M."/>
            <person name="Emerson J.B."/>
            <person name="Anantharaman K."/>
            <person name="Thomas B.C."/>
            <person name="Malmstrom R."/>
            <person name="Stieglmeier M."/>
            <person name="Klingl A."/>
            <person name="Woyke T."/>
            <person name="Ryan C.M."/>
            <person name="Banfield J.F."/>
        </authorList>
    </citation>
    <scope>NUCLEOTIDE SEQUENCE [LARGE SCALE GENOMIC DNA]</scope>
    <source>
        <strain evidence="2">CG22_combo_CG10-13_8_21_14_all_42_17</strain>
    </source>
</reference>
<gene>
    <name evidence="2" type="ORF">COX06_02865</name>
</gene>
<evidence type="ECO:0000256" key="1">
    <source>
        <dbReference type="SAM" id="Phobius"/>
    </source>
</evidence>
<protein>
    <submittedName>
        <fullName evidence="2">Uncharacterized protein</fullName>
    </submittedName>
</protein>
<feature type="transmembrane region" description="Helical" evidence="1">
    <location>
        <begin position="12"/>
        <end position="36"/>
    </location>
</feature>
<dbReference type="EMBL" id="PCST01000037">
    <property type="protein sequence ID" value="PIP55520.1"/>
    <property type="molecule type" value="Genomic_DNA"/>
</dbReference>
<keyword evidence="1" id="KW-1133">Transmembrane helix</keyword>
<keyword evidence="1" id="KW-0812">Transmembrane</keyword>
<name>A0A2H0BEQ2_9BACT</name>
<organism evidence="2 3">
    <name type="scientific">Candidatus Zambryskibacteria bacterium CG22_combo_CG10-13_8_21_14_all_42_17</name>
    <dbReference type="NCBI Taxonomy" id="1975118"/>
    <lineage>
        <taxon>Bacteria</taxon>
        <taxon>Candidatus Zambryskiibacteriota</taxon>
    </lineage>
</organism>
<evidence type="ECO:0000313" key="3">
    <source>
        <dbReference type="Proteomes" id="UP000229794"/>
    </source>
</evidence>